<evidence type="ECO:0000256" key="8">
    <source>
        <dbReference type="ARBA" id="ARBA00023136"/>
    </source>
</evidence>
<keyword evidence="5" id="KW-0677">Repeat</keyword>
<keyword evidence="7 9" id="KW-0129">CBS domain</keyword>
<protein>
    <submittedName>
        <fullName evidence="14">Gliding motility-associated protein GldE</fullName>
    </submittedName>
</protein>
<proteinExistence type="inferred from homology"/>
<evidence type="ECO:0000259" key="13">
    <source>
        <dbReference type="PROSITE" id="PS51846"/>
    </source>
</evidence>
<organism evidence="14 15">
    <name type="scientific">Catalinimonas alkaloidigena</name>
    <dbReference type="NCBI Taxonomy" id="1075417"/>
    <lineage>
        <taxon>Bacteria</taxon>
        <taxon>Pseudomonadati</taxon>
        <taxon>Bacteroidota</taxon>
        <taxon>Cytophagia</taxon>
        <taxon>Cytophagales</taxon>
        <taxon>Catalimonadaceae</taxon>
        <taxon>Catalinimonas</taxon>
    </lineage>
</organism>
<feature type="domain" description="CNNM transmembrane" evidence="13">
    <location>
        <begin position="25"/>
        <end position="211"/>
    </location>
</feature>
<dbReference type="Gene3D" id="3.10.580.10">
    <property type="entry name" value="CBS-domain"/>
    <property type="match status" value="1"/>
</dbReference>
<evidence type="ECO:0000256" key="7">
    <source>
        <dbReference type="ARBA" id="ARBA00023122"/>
    </source>
</evidence>
<dbReference type="InterPro" id="IPR036318">
    <property type="entry name" value="FAD-bd_PCMH-like_sf"/>
</dbReference>
<dbReference type="GO" id="GO:0005886">
    <property type="term" value="C:plasma membrane"/>
    <property type="evidence" value="ECO:0007669"/>
    <property type="project" value="UniProtKB-SubCell"/>
</dbReference>
<dbReference type="PANTHER" id="PTHR22777">
    <property type="entry name" value="HEMOLYSIN-RELATED"/>
    <property type="match status" value="1"/>
</dbReference>
<dbReference type="InterPro" id="IPR005170">
    <property type="entry name" value="Transptr-assoc_dom"/>
</dbReference>
<dbReference type="SUPFAM" id="SSF56176">
    <property type="entry name" value="FAD-binding/transporter-associated domain-like"/>
    <property type="match status" value="1"/>
</dbReference>
<dbReference type="Gene3D" id="3.30.465.10">
    <property type="match status" value="1"/>
</dbReference>
<evidence type="ECO:0000256" key="11">
    <source>
        <dbReference type="SAM" id="Phobius"/>
    </source>
</evidence>
<dbReference type="PROSITE" id="PS51846">
    <property type="entry name" value="CNNM"/>
    <property type="match status" value="1"/>
</dbReference>
<comment type="similarity">
    <text evidence="2">Belongs to the UPF0053 family.</text>
</comment>
<keyword evidence="3" id="KW-1003">Cell membrane</keyword>
<keyword evidence="6 10" id="KW-1133">Transmembrane helix</keyword>
<dbReference type="SUPFAM" id="SSF54631">
    <property type="entry name" value="CBS-domain pair"/>
    <property type="match status" value="1"/>
</dbReference>
<feature type="transmembrane region" description="Helical" evidence="11">
    <location>
        <begin position="20"/>
        <end position="46"/>
    </location>
</feature>
<evidence type="ECO:0000256" key="10">
    <source>
        <dbReference type="PROSITE-ProRule" id="PRU01193"/>
    </source>
</evidence>
<comment type="subcellular location">
    <subcellularLocation>
        <location evidence="1">Cell membrane</location>
        <topology evidence="1">Multi-pass membrane protein</topology>
    </subcellularLocation>
</comment>
<dbReference type="PROSITE" id="PS51371">
    <property type="entry name" value="CBS"/>
    <property type="match status" value="1"/>
</dbReference>
<keyword evidence="15" id="KW-1185">Reference proteome</keyword>
<accession>A0A1G9ETV8</accession>
<dbReference type="InterPro" id="IPR046342">
    <property type="entry name" value="CBS_dom_sf"/>
</dbReference>
<feature type="transmembrane region" description="Helical" evidence="11">
    <location>
        <begin position="150"/>
        <end position="173"/>
    </location>
</feature>
<dbReference type="Pfam" id="PF00571">
    <property type="entry name" value="CBS"/>
    <property type="match status" value="1"/>
</dbReference>
<feature type="transmembrane region" description="Helical" evidence="11">
    <location>
        <begin position="118"/>
        <end position="138"/>
    </location>
</feature>
<evidence type="ECO:0000256" key="3">
    <source>
        <dbReference type="ARBA" id="ARBA00022475"/>
    </source>
</evidence>
<dbReference type="AlphaFoldDB" id="A0A1G9ETV8"/>
<evidence type="ECO:0000256" key="2">
    <source>
        <dbReference type="ARBA" id="ARBA00006337"/>
    </source>
</evidence>
<dbReference type="GO" id="GO:0050660">
    <property type="term" value="F:flavin adenine dinucleotide binding"/>
    <property type="evidence" value="ECO:0007669"/>
    <property type="project" value="InterPro"/>
</dbReference>
<evidence type="ECO:0000256" key="9">
    <source>
        <dbReference type="PROSITE-ProRule" id="PRU00703"/>
    </source>
</evidence>
<evidence type="ECO:0000313" key="14">
    <source>
        <dbReference type="EMBL" id="SDK79468.1"/>
    </source>
</evidence>
<dbReference type="SMART" id="SM01091">
    <property type="entry name" value="CorC_HlyC"/>
    <property type="match status" value="1"/>
</dbReference>
<dbReference type="PANTHER" id="PTHR22777:SF32">
    <property type="entry name" value="UPF0053 INNER MEMBRANE PROTEIN YFJD"/>
    <property type="match status" value="1"/>
</dbReference>
<gene>
    <name evidence="14" type="ORF">SAMN05421823_103582</name>
</gene>
<keyword evidence="4 10" id="KW-0812">Transmembrane</keyword>
<dbReference type="InterPro" id="IPR044751">
    <property type="entry name" value="Ion_transp-like_CBS"/>
</dbReference>
<evidence type="ECO:0000313" key="15">
    <source>
        <dbReference type="Proteomes" id="UP000198510"/>
    </source>
</evidence>
<reference evidence="14 15" key="1">
    <citation type="submission" date="2016-10" db="EMBL/GenBank/DDBJ databases">
        <authorList>
            <person name="de Groot N.N."/>
        </authorList>
    </citation>
    <scope>NUCLEOTIDE SEQUENCE [LARGE SCALE GENOMIC DNA]</scope>
    <source>
        <strain evidence="14 15">DSM 25186</strain>
    </source>
</reference>
<dbReference type="NCBIfam" id="TIGR03520">
    <property type="entry name" value="GldE"/>
    <property type="match status" value="1"/>
</dbReference>
<feature type="transmembrane region" description="Helical" evidence="11">
    <location>
        <begin position="84"/>
        <end position="112"/>
    </location>
</feature>
<dbReference type="InterPro" id="IPR002550">
    <property type="entry name" value="CNNM"/>
</dbReference>
<name>A0A1G9ETV8_9BACT</name>
<dbReference type="InterPro" id="IPR016169">
    <property type="entry name" value="FAD-bd_PCMH_sub2"/>
</dbReference>
<feature type="domain" description="CBS" evidence="12">
    <location>
        <begin position="294"/>
        <end position="351"/>
    </location>
</feature>
<evidence type="ECO:0000256" key="4">
    <source>
        <dbReference type="ARBA" id="ARBA00022692"/>
    </source>
</evidence>
<sequence>MEGSSLDPGGLFGLGQGIGALLLVTWVFYTVGGVILLILLVLSALISGAEVAFFSLPTEEVVRLQTGTPREQRIAELLHHPKRLLATILIFNNFINIGFVTLSTYMMLAYFGDDQPETALFVLSLIITFLIVFFGEVTPKVMAVQNNLTFARQVVGFISAADTFFYPLSYVLIHMGNFIERNIERKGYTLSVDELNHALDIASDEDTTSEERDILKGIVNFGTISVRQIMRSRMDITAFDIEFDYHQLLDKVNKSGYSRIPIYRETIDRIEGVLYTKDMLAYIEEDEHFEWQKLLRTCYFVPENKKIDDLLRDFQERRVHMAIVVDEYGGTSGLVTLEDIIEEIVGEINDEFDDDEDVIFTRLDNQTYVFEGKTSLNDFCKVVDVDPLLFEEVKGESESLGGLLLELSAKLPRAGETIKYENFVFQIVSVNAKRIKRVKVHITESDVSKKIV</sequence>
<dbReference type="FunFam" id="3.10.580.10:FF:000002">
    <property type="entry name" value="Magnesium/cobalt efflux protein CorC"/>
    <property type="match status" value="1"/>
</dbReference>
<keyword evidence="8 10" id="KW-0472">Membrane</keyword>
<evidence type="ECO:0000256" key="5">
    <source>
        <dbReference type="ARBA" id="ARBA00022737"/>
    </source>
</evidence>
<dbReference type="Proteomes" id="UP000198510">
    <property type="component" value="Unassembled WGS sequence"/>
</dbReference>
<dbReference type="CDD" id="cd04590">
    <property type="entry name" value="CBS_pair_CorC_HlyC_assoc"/>
    <property type="match status" value="1"/>
</dbReference>
<dbReference type="InterPro" id="IPR000644">
    <property type="entry name" value="CBS_dom"/>
</dbReference>
<dbReference type="InterPro" id="IPR019862">
    <property type="entry name" value="Motility-assoc_prot_GldE"/>
</dbReference>
<dbReference type="Pfam" id="PF03471">
    <property type="entry name" value="CorC_HlyC"/>
    <property type="match status" value="1"/>
</dbReference>
<dbReference type="EMBL" id="FNFO01000003">
    <property type="protein sequence ID" value="SDK79468.1"/>
    <property type="molecule type" value="Genomic_DNA"/>
</dbReference>
<dbReference type="STRING" id="1075417.SAMN05421823_103582"/>
<evidence type="ECO:0000256" key="6">
    <source>
        <dbReference type="ARBA" id="ARBA00022989"/>
    </source>
</evidence>
<evidence type="ECO:0000259" key="12">
    <source>
        <dbReference type="PROSITE" id="PS51371"/>
    </source>
</evidence>
<evidence type="ECO:0000256" key="1">
    <source>
        <dbReference type="ARBA" id="ARBA00004651"/>
    </source>
</evidence>
<dbReference type="Pfam" id="PF01595">
    <property type="entry name" value="CNNM"/>
    <property type="match status" value="1"/>
</dbReference>